<dbReference type="WBParaSite" id="PSU_v2.g7129.t1">
    <property type="protein sequence ID" value="PSU_v2.g7129.t1"/>
    <property type="gene ID" value="PSU_v2.g7129"/>
</dbReference>
<dbReference type="GO" id="GO:0016757">
    <property type="term" value="F:glycosyltransferase activity"/>
    <property type="evidence" value="ECO:0007669"/>
    <property type="project" value="UniProtKB-UniRule"/>
</dbReference>
<keyword evidence="6" id="KW-1133">Transmembrane helix</keyword>
<evidence type="ECO:0000256" key="2">
    <source>
        <dbReference type="ARBA" id="ARBA00007647"/>
    </source>
</evidence>
<evidence type="ECO:0000256" key="3">
    <source>
        <dbReference type="ARBA" id="ARBA00022676"/>
    </source>
</evidence>
<dbReference type="EC" id="2.4.1.-" evidence="8"/>
<comment type="subcellular location">
    <subcellularLocation>
        <location evidence="1">Membrane</location>
        <topology evidence="1">Single-pass membrane protein</topology>
    </subcellularLocation>
</comment>
<reference evidence="10" key="1">
    <citation type="submission" date="2022-11" db="UniProtKB">
        <authorList>
            <consortium name="WormBaseParasite"/>
        </authorList>
    </citation>
    <scope>IDENTIFICATION</scope>
</reference>
<dbReference type="PANTHER" id="PTHR21645:SF2">
    <property type="entry name" value="GLYCOSYLTRANSFERASE FAMILY 92 PROTEIN F59C6.8"/>
    <property type="match status" value="1"/>
</dbReference>
<keyword evidence="7" id="KW-0472">Membrane</keyword>
<dbReference type="InterPro" id="IPR052012">
    <property type="entry name" value="GTase_92"/>
</dbReference>
<dbReference type="InterPro" id="IPR008166">
    <property type="entry name" value="Glyco_transf_92"/>
</dbReference>
<keyword evidence="3 8" id="KW-0328">Glycosyltransferase</keyword>
<evidence type="ECO:0000256" key="1">
    <source>
        <dbReference type="ARBA" id="ARBA00004167"/>
    </source>
</evidence>
<dbReference type="Pfam" id="PF01697">
    <property type="entry name" value="Glyco_transf_92"/>
    <property type="match status" value="1"/>
</dbReference>
<name>A0A914Z5G2_9BILA</name>
<accession>A0A914Z5G2</accession>
<organism evidence="9 10">
    <name type="scientific">Panagrolaimus superbus</name>
    <dbReference type="NCBI Taxonomy" id="310955"/>
    <lineage>
        <taxon>Eukaryota</taxon>
        <taxon>Metazoa</taxon>
        <taxon>Ecdysozoa</taxon>
        <taxon>Nematoda</taxon>
        <taxon>Chromadorea</taxon>
        <taxon>Rhabditida</taxon>
        <taxon>Tylenchina</taxon>
        <taxon>Panagrolaimomorpha</taxon>
        <taxon>Panagrolaimoidea</taxon>
        <taxon>Panagrolaimidae</taxon>
        <taxon>Panagrolaimus</taxon>
    </lineage>
</organism>
<dbReference type="PANTHER" id="PTHR21645">
    <property type="entry name" value="GLYCOSYLTRANSFERASE FAMILY 92 PROTEIN"/>
    <property type="match status" value="1"/>
</dbReference>
<evidence type="ECO:0000256" key="4">
    <source>
        <dbReference type="ARBA" id="ARBA00022679"/>
    </source>
</evidence>
<proteinExistence type="inferred from homology"/>
<comment type="similarity">
    <text evidence="2 8">Belongs to the glycosyltransferase 92 family.</text>
</comment>
<evidence type="ECO:0000256" key="8">
    <source>
        <dbReference type="RuleBase" id="RU366017"/>
    </source>
</evidence>
<keyword evidence="4 8" id="KW-0808">Transferase</keyword>
<evidence type="ECO:0000256" key="5">
    <source>
        <dbReference type="ARBA" id="ARBA00022692"/>
    </source>
</evidence>
<dbReference type="Proteomes" id="UP000887577">
    <property type="component" value="Unplaced"/>
</dbReference>
<protein>
    <recommendedName>
        <fullName evidence="8">Glycosyltransferase family 92 protein</fullName>
        <ecNumber evidence="8">2.4.1.-</ecNumber>
    </recommendedName>
</protein>
<dbReference type="AlphaFoldDB" id="A0A914Z5G2"/>
<dbReference type="GO" id="GO:0016020">
    <property type="term" value="C:membrane"/>
    <property type="evidence" value="ECO:0007669"/>
    <property type="project" value="UniProtKB-SubCell"/>
</dbReference>
<sequence>MRTELEFRNQATAHNDCYLLYREAADFIIVHDPDDLLFIKNMSNFWTTLAQLHLKNPFTAGFQFGRFNSYINISKSFLHTSISKSLESVRIGSSKVFLKSVFFTGGIENVNAHFAAYLQPNFKDTFLSNNSGIFVHIRNISYVDNLFNVEKDLVFEGGDKNITTYIDPNHLKNIKSAVKKRMSKFREMNHLRNLSLVNHYYKLIDDCYESVYYKYENTNGKKLLQFCPTHFHCKFPEIPGVNCVHAKQEFIRNDLKI</sequence>
<evidence type="ECO:0000313" key="9">
    <source>
        <dbReference type="Proteomes" id="UP000887577"/>
    </source>
</evidence>
<evidence type="ECO:0000256" key="7">
    <source>
        <dbReference type="ARBA" id="ARBA00023136"/>
    </source>
</evidence>
<evidence type="ECO:0000313" key="10">
    <source>
        <dbReference type="WBParaSite" id="PSU_v2.g7129.t1"/>
    </source>
</evidence>
<keyword evidence="9" id="KW-1185">Reference proteome</keyword>
<keyword evidence="5" id="KW-0812">Transmembrane</keyword>
<evidence type="ECO:0000256" key="6">
    <source>
        <dbReference type="ARBA" id="ARBA00022989"/>
    </source>
</evidence>